<dbReference type="Proteomes" id="UP000288351">
    <property type="component" value="Unassembled WGS sequence"/>
</dbReference>
<proteinExistence type="predicted"/>
<dbReference type="EMBL" id="BHXC01000002">
    <property type="protein sequence ID" value="GCB87910.1"/>
    <property type="molecule type" value="Genomic_DNA"/>
</dbReference>
<organism evidence="1 2">
    <name type="scientific">Streptomyces noursei</name>
    <name type="common">Streptomyces albulus</name>
    <dbReference type="NCBI Taxonomy" id="1971"/>
    <lineage>
        <taxon>Bacteria</taxon>
        <taxon>Bacillati</taxon>
        <taxon>Actinomycetota</taxon>
        <taxon>Actinomycetes</taxon>
        <taxon>Kitasatosporales</taxon>
        <taxon>Streptomycetaceae</taxon>
        <taxon>Streptomyces</taxon>
    </lineage>
</organism>
<dbReference type="eggNOG" id="ENOG5031HAD">
    <property type="taxonomic scope" value="Bacteria"/>
</dbReference>
<gene>
    <name evidence="1" type="ORF">SALB_00579</name>
</gene>
<name>A0A059WJR7_STRNR</name>
<comment type="caution">
    <text evidence="1">The sequence shown here is derived from an EMBL/GenBank/DDBJ whole genome shotgun (WGS) entry which is preliminary data.</text>
</comment>
<reference evidence="1 2" key="1">
    <citation type="journal article" date="2019" name="Microbiol. Resour. Announc.">
        <title>Draft Genome Sequence of the Most Traditional epsilon-Poly-l-Lysine Producer, Streptomyces albulus NBRC14147.</title>
        <authorList>
            <person name="Yamanaka K."/>
            <person name="Hamano Y."/>
        </authorList>
    </citation>
    <scope>NUCLEOTIDE SEQUENCE [LARGE SCALE GENOMIC DNA]</scope>
    <source>
        <strain evidence="1 2">NBRC 14147</strain>
    </source>
</reference>
<evidence type="ECO:0000313" key="2">
    <source>
        <dbReference type="Proteomes" id="UP000288351"/>
    </source>
</evidence>
<accession>A0A059WJR7</accession>
<dbReference type="RefSeq" id="WP_016575826.1">
    <property type="nucleotide sequence ID" value="NZ_BHXC01000002.1"/>
</dbReference>
<sequence length="183" mass="18556">MPISKTLITAAVGATASAAVLALAAPASAAPTPAVPAAVVDAGQPATESDENPPVLRSAAGSTAIGAFTYSAGGLTIKVPAGCFLTHAVSGKGLKINSQRAGVDCVGPMALAAKFCNTRIEFHYADTNNKTYRIDKGPLNGSCKTGTVPMLSKGAKTVKAGKTCAQLWINGQRKAVQCHYITK</sequence>
<evidence type="ECO:0000313" key="1">
    <source>
        <dbReference type="EMBL" id="GCB87910.1"/>
    </source>
</evidence>
<protein>
    <submittedName>
        <fullName evidence="1">Uncharacterized protein</fullName>
    </submittedName>
</protein>
<dbReference type="AlphaFoldDB" id="A0A059WJR7"/>